<evidence type="ECO:0000313" key="1">
    <source>
        <dbReference type="EMBL" id="GGO69545.1"/>
    </source>
</evidence>
<name>A0A917YY41_9ALTE</name>
<dbReference type="Proteomes" id="UP000606935">
    <property type="component" value="Unassembled WGS sequence"/>
</dbReference>
<gene>
    <name evidence="1" type="ORF">GCM10010982_20950</name>
</gene>
<dbReference type="AlphaFoldDB" id="A0A917YY41"/>
<organism evidence="1 2">
    <name type="scientific">Bowmanella pacifica</name>
    <dbReference type="NCBI Taxonomy" id="502051"/>
    <lineage>
        <taxon>Bacteria</taxon>
        <taxon>Pseudomonadati</taxon>
        <taxon>Pseudomonadota</taxon>
        <taxon>Gammaproteobacteria</taxon>
        <taxon>Alteromonadales</taxon>
        <taxon>Alteromonadaceae</taxon>
        <taxon>Bowmanella</taxon>
    </lineage>
</organism>
<keyword evidence="2" id="KW-1185">Reference proteome</keyword>
<dbReference type="RefSeq" id="WP_188694430.1">
    <property type="nucleotide sequence ID" value="NZ_BMLS01000003.1"/>
</dbReference>
<proteinExistence type="predicted"/>
<reference evidence="1" key="1">
    <citation type="journal article" date="2014" name="Int. J. Syst. Evol. Microbiol.">
        <title>Complete genome sequence of Corynebacterium casei LMG S-19264T (=DSM 44701T), isolated from a smear-ripened cheese.</title>
        <authorList>
            <consortium name="US DOE Joint Genome Institute (JGI-PGF)"/>
            <person name="Walter F."/>
            <person name="Albersmeier A."/>
            <person name="Kalinowski J."/>
            <person name="Ruckert C."/>
        </authorList>
    </citation>
    <scope>NUCLEOTIDE SEQUENCE</scope>
    <source>
        <strain evidence="1">CGMCC 1.7086</strain>
    </source>
</reference>
<dbReference type="EMBL" id="BMLS01000003">
    <property type="protein sequence ID" value="GGO69545.1"/>
    <property type="molecule type" value="Genomic_DNA"/>
</dbReference>
<accession>A0A917YY41</accession>
<protein>
    <submittedName>
        <fullName evidence="1">Uncharacterized protein</fullName>
    </submittedName>
</protein>
<comment type="caution">
    <text evidence="1">The sequence shown here is derived from an EMBL/GenBank/DDBJ whole genome shotgun (WGS) entry which is preliminary data.</text>
</comment>
<reference evidence="1" key="2">
    <citation type="submission" date="2020-09" db="EMBL/GenBank/DDBJ databases">
        <authorList>
            <person name="Sun Q."/>
            <person name="Zhou Y."/>
        </authorList>
    </citation>
    <scope>NUCLEOTIDE SEQUENCE</scope>
    <source>
        <strain evidence="1">CGMCC 1.7086</strain>
    </source>
</reference>
<evidence type="ECO:0000313" key="2">
    <source>
        <dbReference type="Proteomes" id="UP000606935"/>
    </source>
</evidence>
<sequence length="137" mass="15280">MFIRRTKIWFTPLLLLLFILNNLSLAFATSQHLAQARSFSDEDKVLICTGRDMKWVSMSASWQAGAFVFVDAPEDLPQELKSIKCGDLFAQDLKTFAVSAKLIAAQLNYPDLIAQRLSAPYLQAQYAKALSRAPPAV</sequence>